<sequence length="326" mass="35382">MSTPQQTALNLGSAALDPELTIVLNSGQIPGAFTREQIPELRAGAGALFTAKEAIVNNPSLSHREEIIQGPRGDITLSIFQDSKVAQDPKPCFYYIHGGGMIVGNRFLNVSRALELATEFNAVCVSVEYRLAPEHPAPAGVEDCFQGLKWIKDNAASLEIDPNKIITIGQSGGGGLAAGMALLARDENGPRIKAQLLMCPMLDNRNELPSTTQCDRPPWTRANNEMAWNCILGDQDESTNFYTAPARAKDVSNLPPTFIDVGSGELFRDEVVMFASRLLQSGIMTELHVWAGVFHAADTMAPQARVSRATRSAVSSWIDRVLNVYD</sequence>
<evidence type="ECO:0000259" key="2">
    <source>
        <dbReference type="Pfam" id="PF07859"/>
    </source>
</evidence>
<dbReference type="InterPro" id="IPR013094">
    <property type="entry name" value="AB_hydrolase_3"/>
</dbReference>
<dbReference type="EMBL" id="JAAQPE010000298">
    <property type="protein sequence ID" value="KAF5671051.1"/>
    <property type="molecule type" value="Genomic_DNA"/>
</dbReference>
<dbReference type="InterPro" id="IPR050300">
    <property type="entry name" value="GDXG_lipolytic_enzyme"/>
</dbReference>
<dbReference type="Gene3D" id="3.40.50.1820">
    <property type="entry name" value="alpha/beta hydrolase"/>
    <property type="match status" value="1"/>
</dbReference>
<keyword evidence="1 3" id="KW-0378">Hydrolase</keyword>
<evidence type="ECO:0000313" key="4">
    <source>
        <dbReference type="Proteomes" id="UP000572754"/>
    </source>
</evidence>
<feature type="domain" description="Alpha/beta hydrolase fold-3" evidence="2">
    <location>
        <begin position="94"/>
        <end position="296"/>
    </location>
</feature>
<dbReference type="GO" id="GO:0016787">
    <property type="term" value="F:hydrolase activity"/>
    <property type="evidence" value="ECO:0007669"/>
    <property type="project" value="UniProtKB-KW"/>
</dbReference>
<accession>A0A8H5TH57</accession>
<evidence type="ECO:0000313" key="3">
    <source>
        <dbReference type="EMBL" id="KAF5671051.1"/>
    </source>
</evidence>
<dbReference type="SUPFAM" id="SSF53474">
    <property type="entry name" value="alpha/beta-Hydrolases"/>
    <property type="match status" value="1"/>
</dbReference>
<protein>
    <submittedName>
        <fullName evidence="3">Alpha beta hydrolase fold-3</fullName>
    </submittedName>
</protein>
<reference evidence="3 4" key="2">
    <citation type="submission" date="2020-05" db="EMBL/GenBank/DDBJ databases">
        <title>Identification and distribution of gene clusters putatively required for synthesis of sphingolipid metabolism inhibitors in phylogenetically diverse species of the filamentous fungus Fusarium.</title>
        <authorList>
            <person name="Kim H.-S."/>
            <person name="Busman M."/>
            <person name="Brown D.W."/>
            <person name="Divon H."/>
            <person name="Uhlig S."/>
            <person name="Proctor R.H."/>
        </authorList>
    </citation>
    <scope>NUCLEOTIDE SEQUENCE [LARGE SCALE GENOMIC DNA]</scope>
    <source>
        <strain evidence="3 4">NRRL 25331</strain>
    </source>
</reference>
<dbReference type="AlphaFoldDB" id="A0A8H5TH57"/>
<dbReference type="InterPro" id="IPR029058">
    <property type="entry name" value="AB_hydrolase_fold"/>
</dbReference>
<dbReference type="PANTHER" id="PTHR48081:SF8">
    <property type="entry name" value="ALPHA_BETA HYDROLASE FOLD-3 DOMAIN-CONTAINING PROTEIN-RELATED"/>
    <property type="match status" value="1"/>
</dbReference>
<gene>
    <name evidence="3" type="ORF">FCIRC_8802</name>
</gene>
<reference evidence="4" key="1">
    <citation type="journal article" date="2020" name="BMC Genomics">
        <title>Correction to: Identification and distribution of gene clusters required for synthesis of sphingolipid metabolism inhibitors in diverse species of the filamentous fungus Fusarium.</title>
        <authorList>
            <person name="Kim H.S."/>
            <person name="Lohmar J.M."/>
            <person name="Busman M."/>
            <person name="Brown D.W."/>
            <person name="Naumann T.A."/>
            <person name="Divon H.H."/>
            <person name="Lysoe E."/>
            <person name="Uhlig S."/>
            <person name="Proctor R.H."/>
        </authorList>
    </citation>
    <scope>NUCLEOTIDE SEQUENCE [LARGE SCALE GENOMIC DNA]</scope>
    <source>
        <strain evidence="4">NRRL 25331</strain>
    </source>
</reference>
<dbReference type="PANTHER" id="PTHR48081">
    <property type="entry name" value="AB HYDROLASE SUPERFAMILY PROTEIN C4A8.06C"/>
    <property type="match status" value="1"/>
</dbReference>
<dbReference type="Proteomes" id="UP000572754">
    <property type="component" value="Unassembled WGS sequence"/>
</dbReference>
<keyword evidence="4" id="KW-1185">Reference proteome</keyword>
<organism evidence="3 4">
    <name type="scientific">Fusarium circinatum</name>
    <name type="common">Pitch canker fungus</name>
    <name type="synonym">Gibberella circinata</name>
    <dbReference type="NCBI Taxonomy" id="48490"/>
    <lineage>
        <taxon>Eukaryota</taxon>
        <taxon>Fungi</taxon>
        <taxon>Dikarya</taxon>
        <taxon>Ascomycota</taxon>
        <taxon>Pezizomycotina</taxon>
        <taxon>Sordariomycetes</taxon>
        <taxon>Hypocreomycetidae</taxon>
        <taxon>Hypocreales</taxon>
        <taxon>Nectriaceae</taxon>
        <taxon>Fusarium</taxon>
        <taxon>Fusarium fujikuroi species complex</taxon>
    </lineage>
</organism>
<proteinExistence type="predicted"/>
<name>A0A8H5TH57_FUSCI</name>
<evidence type="ECO:0000256" key="1">
    <source>
        <dbReference type="ARBA" id="ARBA00022801"/>
    </source>
</evidence>
<comment type="caution">
    <text evidence="3">The sequence shown here is derived from an EMBL/GenBank/DDBJ whole genome shotgun (WGS) entry which is preliminary data.</text>
</comment>
<dbReference type="Pfam" id="PF07859">
    <property type="entry name" value="Abhydrolase_3"/>
    <property type="match status" value="1"/>
</dbReference>